<sequence length="906" mass="99507">MATIVGCAAILVCSPTTQAEIAPSSATRSNIALYYQSDVPVDELRAFDLVVIDPGRANPPSQADAPLTTWLARLRVDTSAMTPDYIQRVVSPLWKQGYRGFLVDDGQPLGAANEDANQQLRQLIAAIKQAYPEASVILRNHLALAGAIADELDAVVVDSIYTSASAYGAARTPAGLSSKESARDSLKVLQDRHPGLQIVALDYCFQGDRACRRERAKQIEADGWTPYVTSAAIDTIGVGHIEVMPRKILMVQVLEKDESLQTSTGAFTMSMPLNYLGYDVHYADANAGLPLRVNNDRYAGIVIALQNSVTNATAWRRWVLSQIRNGTKVVFMGQFGFALDGPTARQLSLRIVPRPTVPTGAHVISQDGVIGFEVMPAPDPRAIVGIEAGPETTSLLRVGVGKHQYDVAGLTPWGGFALAPYHMHLDTADQYRWPLHPLDFYRRALALPDMPVPDVTSENGRRLMFTQVDGDGFASRGEFTGATKQYSGQILYDWVFKRYPVPMTVSVIEGETSETGVYPTLSSQLEPVARKIFSLPHVEIASHTYSHPFFWTEIDGDLGARKPVNERFRLSGNDGYPFNLPIEGYEMDVNREVDGSIDYINSHLAPAGKKVEVFLWSGDAMPSASVLRRVARAGVLNMNGGDTTITRQAPSWTKISAYGIAHGPDPGEFQIYAATMNENVYTGNWTGPFYGYKRVLETFEMTDTPIRFQALDIYYHFYSATKKAALDAVRAVFDSALKQPVVPVYTSDYIRRVLEWRRTVVARDGDAWLVRTGDHLRQLRWPGNAVPNIDAAQGLAGYMPGPGGLYIHMGARQAKFSMSAPDRNAQPYIHTASGFVRDFSRVGDSMRFDFGGYYQPFILVANARDCRVAVDGQHTSAPLKSGLRRISVSGNVAPSVNYHSVEVDCG</sequence>
<dbReference type="KEGG" id="pus:CKA81_15190"/>
<dbReference type="InterPro" id="IPR013785">
    <property type="entry name" value="Aldolase_TIM"/>
</dbReference>
<dbReference type="SUPFAM" id="SSF88713">
    <property type="entry name" value="Glycoside hydrolase/deacetylase"/>
    <property type="match status" value="1"/>
</dbReference>
<keyword evidence="2" id="KW-1185">Reference proteome</keyword>
<dbReference type="Gene3D" id="3.20.20.370">
    <property type="entry name" value="Glycoside hydrolase/deacetylase"/>
    <property type="match status" value="1"/>
</dbReference>
<evidence type="ECO:0000313" key="1">
    <source>
        <dbReference type="EMBL" id="QAA95055.1"/>
    </source>
</evidence>
<dbReference type="EMBL" id="CP022987">
    <property type="protein sequence ID" value="QAA95055.1"/>
    <property type="molecule type" value="Genomic_DNA"/>
</dbReference>
<evidence type="ECO:0008006" key="3">
    <source>
        <dbReference type="Google" id="ProtNLM"/>
    </source>
</evidence>
<dbReference type="Proteomes" id="UP000283474">
    <property type="component" value="Chromosome"/>
</dbReference>
<dbReference type="InterPro" id="IPR016925">
    <property type="entry name" value="UCP029570"/>
</dbReference>
<name>A0A410GFN2_9BURK</name>
<dbReference type="PIRSF" id="PIRSF029570">
    <property type="entry name" value="UCP029570"/>
    <property type="match status" value="1"/>
</dbReference>
<dbReference type="PANTHER" id="PTHR35882:SF2">
    <property type="entry name" value="PELA"/>
    <property type="match status" value="1"/>
</dbReference>
<proteinExistence type="predicted"/>
<evidence type="ECO:0000313" key="2">
    <source>
        <dbReference type="Proteomes" id="UP000283474"/>
    </source>
</evidence>
<protein>
    <recommendedName>
        <fullName evidence="3">Sugar ABC transporter</fullName>
    </recommendedName>
</protein>
<dbReference type="CDD" id="cd10922">
    <property type="entry name" value="CE4_PelA_like_C"/>
    <property type="match status" value="1"/>
</dbReference>
<gene>
    <name evidence="1" type="ORF">CKA81_15190</name>
</gene>
<dbReference type="PANTHER" id="PTHR35882">
    <property type="entry name" value="PELA"/>
    <property type="match status" value="1"/>
</dbReference>
<dbReference type="SUPFAM" id="SSF51445">
    <property type="entry name" value="(Trans)glycosidases"/>
    <property type="match status" value="1"/>
</dbReference>
<dbReference type="AlphaFoldDB" id="A0A410GFN2"/>
<accession>A0A410GFN2</accession>
<dbReference type="InterPro" id="IPR011330">
    <property type="entry name" value="Glyco_hydro/deAcase_b/a-brl"/>
</dbReference>
<dbReference type="GO" id="GO:0005975">
    <property type="term" value="P:carbohydrate metabolic process"/>
    <property type="evidence" value="ECO:0007669"/>
    <property type="project" value="InterPro"/>
</dbReference>
<organism evidence="1 2">
    <name type="scientific">Pollutimonas thiosulfatoxidans</name>
    <dbReference type="NCBI Taxonomy" id="2028345"/>
    <lineage>
        <taxon>Bacteria</taxon>
        <taxon>Pseudomonadati</taxon>
        <taxon>Pseudomonadota</taxon>
        <taxon>Betaproteobacteria</taxon>
        <taxon>Burkholderiales</taxon>
        <taxon>Alcaligenaceae</taxon>
        <taxon>Pollutimonas</taxon>
    </lineage>
</organism>
<dbReference type="InterPro" id="IPR017853">
    <property type="entry name" value="GH"/>
</dbReference>
<dbReference type="Gene3D" id="3.20.20.70">
    <property type="entry name" value="Aldolase class I"/>
    <property type="match status" value="1"/>
</dbReference>
<reference evidence="1 2" key="1">
    <citation type="submission" date="2017-08" db="EMBL/GenBank/DDBJ databases">
        <authorList>
            <person name="Park S.-J."/>
            <person name="Kim H."/>
        </authorList>
    </citation>
    <scope>NUCLEOTIDE SEQUENCE [LARGE SCALE GENOMIC DNA]</scope>
    <source>
        <strain evidence="2">ye3</strain>
    </source>
</reference>